<dbReference type="Pfam" id="PF08224">
    <property type="entry name" value="DUF1719"/>
    <property type="match status" value="1"/>
</dbReference>
<name>A0A835B214_9POAL</name>
<dbReference type="PANTHER" id="PTHR33377">
    <property type="entry name" value="OS10G0134700 PROTEIN-RELATED"/>
    <property type="match status" value="1"/>
</dbReference>
<dbReference type="Proteomes" id="UP000636709">
    <property type="component" value="Unassembled WGS sequence"/>
</dbReference>
<organism evidence="1 2">
    <name type="scientific">Digitaria exilis</name>
    <dbReference type="NCBI Taxonomy" id="1010633"/>
    <lineage>
        <taxon>Eukaryota</taxon>
        <taxon>Viridiplantae</taxon>
        <taxon>Streptophyta</taxon>
        <taxon>Embryophyta</taxon>
        <taxon>Tracheophyta</taxon>
        <taxon>Spermatophyta</taxon>
        <taxon>Magnoliopsida</taxon>
        <taxon>Liliopsida</taxon>
        <taxon>Poales</taxon>
        <taxon>Poaceae</taxon>
        <taxon>PACMAD clade</taxon>
        <taxon>Panicoideae</taxon>
        <taxon>Panicodae</taxon>
        <taxon>Paniceae</taxon>
        <taxon>Anthephorinae</taxon>
        <taxon>Digitaria</taxon>
    </lineage>
</organism>
<dbReference type="AlphaFoldDB" id="A0A835B214"/>
<keyword evidence="2" id="KW-1185">Reference proteome</keyword>
<protein>
    <submittedName>
        <fullName evidence="1">Uncharacterized protein</fullName>
    </submittedName>
</protein>
<dbReference type="InterPro" id="IPR013181">
    <property type="entry name" value="DUF1719"/>
</dbReference>
<dbReference type="EMBL" id="JACEFO010002093">
    <property type="protein sequence ID" value="KAF8684839.1"/>
    <property type="molecule type" value="Genomic_DNA"/>
</dbReference>
<evidence type="ECO:0000313" key="1">
    <source>
        <dbReference type="EMBL" id="KAF8684839.1"/>
    </source>
</evidence>
<accession>A0A835B214</accession>
<sequence length="294" mass="33678">MWTYMSTMVDDRMSRPSLVSRLERALSQLEITLEDVGKWPIIHVALLRRNTQLRAAYMDGMKLLSKHKQQPAAMEGSDVCEETSLSLNSKTVADFELYAADALDLEKKVREAYCPIRNNLARYRLINHLLEGKILGCQDIGADKNKAREFFIFPVRSGERGVEALLGYHYFNREDPHKSFRFALMLRLSESTNIAGTAMYCLKSLAARFGFEAESVSQELGLFANFHDTSGLDECTSAFRARYTSLWDEHMHSKQSRSFRPVHYVAPDKTHRRYRAVSSQSKLSPSSWSLVPRH</sequence>
<reference evidence="1" key="1">
    <citation type="submission" date="2020-07" db="EMBL/GenBank/DDBJ databases">
        <title>Genome sequence and genetic diversity analysis of an under-domesticated orphan crop, white fonio (Digitaria exilis).</title>
        <authorList>
            <person name="Bennetzen J.L."/>
            <person name="Chen S."/>
            <person name="Ma X."/>
            <person name="Wang X."/>
            <person name="Yssel A.E.J."/>
            <person name="Chaluvadi S.R."/>
            <person name="Johnson M."/>
            <person name="Gangashetty P."/>
            <person name="Hamidou F."/>
            <person name="Sanogo M.D."/>
            <person name="Zwaenepoel A."/>
            <person name="Wallace J."/>
            <person name="Van De Peer Y."/>
            <person name="Van Deynze A."/>
        </authorList>
    </citation>
    <scope>NUCLEOTIDE SEQUENCE</scope>
    <source>
        <tissue evidence="1">Leaves</tissue>
    </source>
</reference>
<comment type="caution">
    <text evidence="1">The sequence shown here is derived from an EMBL/GenBank/DDBJ whole genome shotgun (WGS) entry which is preliminary data.</text>
</comment>
<gene>
    <name evidence="1" type="ORF">HU200_044118</name>
</gene>
<dbReference type="PANTHER" id="PTHR33377:SF26">
    <property type="match status" value="1"/>
</dbReference>
<dbReference type="SMART" id="SM01157">
    <property type="entry name" value="DUF1719"/>
    <property type="match status" value="1"/>
</dbReference>
<proteinExistence type="predicted"/>
<evidence type="ECO:0000313" key="2">
    <source>
        <dbReference type="Proteomes" id="UP000636709"/>
    </source>
</evidence>